<dbReference type="Gene3D" id="3.30.465.10">
    <property type="match status" value="1"/>
</dbReference>
<organism evidence="6 7">
    <name type="scientific">Longimycelium tulufanense</name>
    <dbReference type="NCBI Taxonomy" id="907463"/>
    <lineage>
        <taxon>Bacteria</taxon>
        <taxon>Bacillati</taxon>
        <taxon>Actinomycetota</taxon>
        <taxon>Actinomycetes</taxon>
        <taxon>Pseudonocardiales</taxon>
        <taxon>Pseudonocardiaceae</taxon>
        <taxon>Longimycelium</taxon>
    </lineage>
</organism>
<evidence type="ECO:0000256" key="4">
    <source>
        <dbReference type="ARBA" id="ARBA00023002"/>
    </source>
</evidence>
<dbReference type="PANTHER" id="PTHR42973">
    <property type="entry name" value="BINDING OXIDOREDUCTASE, PUTATIVE (AFU_ORTHOLOGUE AFUA_1G17690)-RELATED"/>
    <property type="match status" value="1"/>
</dbReference>
<comment type="caution">
    <text evidence="6">The sequence shown here is derived from an EMBL/GenBank/DDBJ whole genome shotgun (WGS) entry which is preliminary data.</text>
</comment>
<evidence type="ECO:0000256" key="2">
    <source>
        <dbReference type="ARBA" id="ARBA00022630"/>
    </source>
</evidence>
<gene>
    <name evidence="6" type="ORF">GCM10012275_30220</name>
</gene>
<dbReference type="InterPro" id="IPR016169">
    <property type="entry name" value="FAD-bd_PCMH_sub2"/>
</dbReference>
<evidence type="ECO:0000256" key="3">
    <source>
        <dbReference type="ARBA" id="ARBA00022827"/>
    </source>
</evidence>
<dbReference type="GO" id="GO:0016491">
    <property type="term" value="F:oxidoreductase activity"/>
    <property type="evidence" value="ECO:0007669"/>
    <property type="project" value="UniProtKB-KW"/>
</dbReference>
<dbReference type="GO" id="GO:0050660">
    <property type="term" value="F:flavin adenine dinucleotide binding"/>
    <property type="evidence" value="ECO:0007669"/>
    <property type="project" value="InterPro"/>
</dbReference>
<evidence type="ECO:0000259" key="5">
    <source>
        <dbReference type="Pfam" id="PF08031"/>
    </source>
</evidence>
<feature type="domain" description="Berberine/berberine-like" evidence="5">
    <location>
        <begin position="165"/>
        <end position="206"/>
    </location>
</feature>
<sequence>MTFSAEGCYVGGAREARRWVDDLARRIGTQPRERIEHEYTALQAMQHFAGCAELGGPSCRPSWGGETGGYERGSYIGASRMLIESLPDPQAVAELISEPSGLYTIVDTFGGAAARSDSAFPYRNALSSIQVLHDVGGAAGDERTVRRTVRQVRNELAKHTGETGYVNYIDPEMPDWASAYYGANLPRLRRAARRYDPDALFPFPQGLAG</sequence>
<evidence type="ECO:0000256" key="1">
    <source>
        <dbReference type="ARBA" id="ARBA00001974"/>
    </source>
</evidence>
<evidence type="ECO:0000313" key="6">
    <source>
        <dbReference type="EMBL" id="GGM57051.1"/>
    </source>
</evidence>
<dbReference type="Gene3D" id="3.40.462.20">
    <property type="match status" value="1"/>
</dbReference>
<protein>
    <recommendedName>
        <fullName evidence="5">Berberine/berberine-like domain-containing protein</fullName>
    </recommendedName>
</protein>
<comment type="cofactor">
    <cofactor evidence="1">
        <name>FAD</name>
        <dbReference type="ChEBI" id="CHEBI:57692"/>
    </cofactor>
</comment>
<dbReference type="InterPro" id="IPR050416">
    <property type="entry name" value="FAD-linked_Oxidoreductase"/>
</dbReference>
<dbReference type="Pfam" id="PF08031">
    <property type="entry name" value="BBE"/>
    <property type="match status" value="1"/>
</dbReference>
<keyword evidence="2" id="KW-0285">Flavoprotein</keyword>
<name>A0A8J3CEJ9_9PSEU</name>
<dbReference type="Proteomes" id="UP000637578">
    <property type="component" value="Unassembled WGS sequence"/>
</dbReference>
<dbReference type="EMBL" id="BMMK01000012">
    <property type="protein sequence ID" value="GGM57051.1"/>
    <property type="molecule type" value="Genomic_DNA"/>
</dbReference>
<dbReference type="InterPro" id="IPR012951">
    <property type="entry name" value="BBE"/>
</dbReference>
<reference evidence="6" key="2">
    <citation type="submission" date="2020-09" db="EMBL/GenBank/DDBJ databases">
        <authorList>
            <person name="Sun Q."/>
            <person name="Zhou Y."/>
        </authorList>
    </citation>
    <scope>NUCLEOTIDE SEQUENCE</scope>
    <source>
        <strain evidence="6">CGMCC 4.5737</strain>
    </source>
</reference>
<accession>A0A8J3CEJ9</accession>
<keyword evidence="7" id="KW-1185">Reference proteome</keyword>
<keyword evidence="4" id="KW-0560">Oxidoreductase</keyword>
<dbReference type="RefSeq" id="WP_189058108.1">
    <property type="nucleotide sequence ID" value="NZ_BMMK01000012.1"/>
</dbReference>
<keyword evidence="3" id="KW-0274">FAD</keyword>
<dbReference type="PANTHER" id="PTHR42973:SF39">
    <property type="entry name" value="FAD-BINDING PCMH-TYPE DOMAIN-CONTAINING PROTEIN"/>
    <property type="match status" value="1"/>
</dbReference>
<evidence type="ECO:0000313" key="7">
    <source>
        <dbReference type="Proteomes" id="UP000637578"/>
    </source>
</evidence>
<proteinExistence type="predicted"/>
<dbReference type="AlphaFoldDB" id="A0A8J3CEJ9"/>
<reference evidence="6" key="1">
    <citation type="journal article" date="2014" name="Int. J. Syst. Evol. Microbiol.">
        <title>Complete genome sequence of Corynebacterium casei LMG S-19264T (=DSM 44701T), isolated from a smear-ripened cheese.</title>
        <authorList>
            <consortium name="US DOE Joint Genome Institute (JGI-PGF)"/>
            <person name="Walter F."/>
            <person name="Albersmeier A."/>
            <person name="Kalinowski J."/>
            <person name="Ruckert C."/>
        </authorList>
    </citation>
    <scope>NUCLEOTIDE SEQUENCE</scope>
    <source>
        <strain evidence="6">CGMCC 4.5737</strain>
    </source>
</reference>